<gene>
    <name evidence="1" type="ORF">E2C01_043618</name>
</gene>
<evidence type="ECO:0000313" key="2">
    <source>
        <dbReference type="Proteomes" id="UP000324222"/>
    </source>
</evidence>
<organism evidence="1 2">
    <name type="scientific">Portunus trituberculatus</name>
    <name type="common">Swimming crab</name>
    <name type="synonym">Neptunus trituberculatus</name>
    <dbReference type="NCBI Taxonomy" id="210409"/>
    <lineage>
        <taxon>Eukaryota</taxon>
        <taxon>Metazoa</taxon>
        <taxon>Ecdysozoa</taxon>
        <taxon>Arthropoda</taxon>
        <taxon>Crustacea</taxon>
        <taxon>Multicrustacea</taxon>
        <taxon>Malacostraca</taxon>
        <taxon>Eumalacostraca</taxon>
        <taxon>Eucarida</taxon>
        <taxon>Decapoda</taxon>
        <taxon>Pleocyemata</taxon>
        <taxon>Brachyura</taxon>
        <taxon>Eubrachyura</taxon>
        <taxon>Portunoidea</taxon>
        <taxon>Portunidae</taxon>
        <taxon>Portuninae</taxon>
        <taxon>Portunus</taxon>
    </lineage>
</organism>
<keyword evidence="2" id="KW-1185">Reference proteome</keyword>
<name>A0A5B7G024_PORTR</name>
<dbReference type="EMBL" id="VSRR010009103">
    <property type="protein sequence ID" value="MPC49804.1"/>
    <property type="molecule type" value="Genomic_DNA"/>
</dbReference>
<sequence length="103" mass="11569">MRVQHVQLVVARGEEVLGIWEDFKAPTGRILKTSKDAFDCKDPNFPVVKQIHLPGILSTHNMSTRTVSWPGRMRGTAVCLLGSQCVEWYELPSESPADPHLEQ</sequence>
<evidence type="ECO:0000313" key="1">
    <source>
        <dbReference type="EMBL" id="MPC49804.1"/>
    </source>
</evidence>
<dbReference type="AlphaFoldDB" id="A0A5B7G024"/>
<comment type="caution">
    <text evidence="1">The sequence shown here is derived from an EMBL/GenBank/DDBJ whole genome shotgun (WGS) entry which is preliminary data.</text>
</comment>
<dbReference type="Proteomes" id="UP000324222">
    <property type="component" value="Unassembled WGS sequence"/>
</dbReference>
<accession>A0A5B7G024</accession>
<reference evidence="1 2" key="1">
    <citation type="submission" date="2019-05" db="EMBL/GenBank/DDBJ databases">
        <title>Another draft genome of Portunus trituberculatus and its Hox gene families provides insights of decapod evolution.</title>
        <authorList>
            <person name="Jeong J.-H."/>
            <person name="Song I."/>
            <person name="Kim S."/>
            <person name="Choi T."/>
            <person name="Kim D."/>
            <person name="Ryu S."/>
            <person name="Kim W."/>
        </authorList>
    </citation>
    <scope>NUCLEOTIDE SEQUENCE [LARGE SCALE GENOMIC DNA]</scope>
    <source>
        <tissue evidence="1">Muscle</tissue>
    </source>
</reference>
<proteinExistence type="predicted"/>
<protein>
    <submittedName>
        <fullName evidence="1">Uncharacterized protein</fullName>
    </submittedName>
</protein>